<keyword evidence="3" id="KW-1185">Reference proteome</keyword>
<evidence type="ECO:0000313" key="2">
    <source>
        <dbReference type="EMBL" id="MFB9990458.1"/>
    </source>
</evidence>
<feature type="transmembrane region" description="Helical" evidence="1">
    <location>
        <begin position="34"/>
        <end position="52"/>
    </location>
</feature>
<organism evidence="2 3">
    <name type="scientific">Deinococcus oregonensis</name>
    <dbReference type="NCBI Taxonomy" id="1805970"/>
    <lineage>
        <taxon>Bacteria</taxon>
        <taxon>Thermotogati</taxon>
        <taxon>Deinococcota</taxon>
        <taxon>Deinococci</taxon>
        <taxon>Deinococcales</taxon>
        <taxon>Deinococcaceae</taxon>
        <taxon>Deinococcus</taxon>
    </lineage>
</organism>
<dbReference type="EMBL" id="JBHLYR010000003">
    <property type="protein sequence ID" value="MFB9990458.1"/>
    <property type="molecule type" value="Genomic_DNA"/>
</dbReference>
<keyword evidence="1" id="KW-1133">Transmembrane helix</keyword>
<accession>A0ABV6AWB9</accession>
<keyword evidence="1" id="KW-0472">Membrane</keyword>
<evidence type="ECO:0000313" key="3">
    <source>
        <dbReference type="Proteomes" id="UP001589733"/>
    </source>
</evidence>
<keyword evidence="1" id="KW-0812">Transmembrane</keyword>
<dbReference type="Proteomes" id="UP001589733">
    <property type="component" value="Unassembled WGS sequence"/>
</dbReference>
<feature type="transmembrane region" description="Helical" evidence="1">
    <location>
        <begin position="59"/>
        <end position="78"/>
    </location>
</feature>
<evidence type="ECO:0000256" key="1">
    <source>
        <dbReference type="SAM" id="Phobius"/>
    </source>
</evidence>
<reference evidence="2 3" key="1">
    <citation type="submission" date="2024-09" db="EMBL/GenBank/DDBJ databases">
        <authorList>
            <person name="Sun Q."/>
            <person name="Mori K."/>
        </authorList>
    </citation>
    <scope>NUCLEOTIDE SEQUENCE [LARGE SCALE GENOMIC DNA]</scope>
    <source>
        <strain evidence="2 3">JCM 13503</strain>
    </source>
</reference>
<comment type="caution">
    <text evidence="2">The sequence shown here is derived from an EMBL/GenBank/DDBJ whole genome shotgun (WGS) entry which is preliminary data.</text>
</comment>
<proteinExistence type="predicted"/>
<feature type="transmembrane region" description="Helical" evidence="1">
    <location>
        <begin position="12"/>
        <end position="28"/>
    </location>
</feature>
<gene>
    <name evidence="2" type="ORF">ACFFLM_00430</name>
</gene>
<name>A0ABV6AWB9_9DEIO</name>
<dbReference type="RefSeq" id="WP_380004393.1">
    <property type="nucleotide sequence ID" value="NZ_JBHLYR010000003.1"/>
</dbReference>
<protein>
    <submittedName>
        <fullName evidence="2">Uncharacterized protein</fullName>
    </submittedName>
</protein>
<sequence>MNLLLKDQKFRSLTILGSITFLVFLLWKPSFAPGVLGLVLAAMLLFWANNYAQYTARHRALLGAVAVATLGIILLAFGNARQNDLNQFNLVGKETRDYCASQNDSKSCLDQSRTMRAEITAIAQGKHRGQFISSPKEILLLAGKRGATVSSAIIPAKSEFYDQISASIGVLPFDSPNIEQIDLSLSDSFSLIIYNPTRPLDFYFGNTVKLADVNGLVYYSSQGNRLTNFIVYQTPDKSKFVATTPKLMRLTQPLNYISLLEAQRKQQ</sequence>